<dbReference type="EMBL" id="JWLZ01000182">
    <property type="protein sequence ID" value="KHT62225.1"/>
    <property type="molecule type" value="Genomic_DNA"/>
</dbReference>
<dbReference type="PANTHER" id="PTHR38785:SF1">
    <property type="entry name" value="HOMOLOG OF VIRK"/>
    <property type="match status" value="1"/>
</dbReference>
<dbReference type="GO" id="GO:0006974">
    <property type="term" value="P:DNA damage response"/>
    <property type="evidence" value="ECO:0007669"/>
    <property type="project" value="TreeGrafter"/>
</dbReference>
<dbReference type="Pfam" id="PF04393">
    <property type="entry name" value="DUF535"/>
    <property type="match status" value="1"/>
</dbReference>
<proteinExistence type="predicted"/>
<accession>A0A0B9GBH5</accession>
<comment type="caution">
    <text evidence="1">The sequence shown here is derived from an EMBL/GenBank/DDBJ whole genome shotgun (WGS) entry which is preliminary data.</text>
</comment>
<evidence type="ECO:0000313" key="2">
    <source>
        <dbReference type="Proteomes" id="UP000031278"/>
    </source>
</evidence>
<gene>
    <name evidence="1" type="ORF">RJ45_18905</name>
</gene>
<dbReference type="Proteomes" id="UP000031278">
    <property type="component" value="Unassembled WGS sequence"/>
</dbReference>
<name>A0A0B9GBH5_9GAMM</name>
<evidence type="ECO:0000313" key="1">
    <source>
        <dbReference type="EMBL" id="KHT62225.1"/>
    </source>
</evidence>
<organism evidence="1 2">
    <name type="scientific">Photobacterium gaetbulicola</name>
    <dbReference type="NCBI Taxonomy" id="1295392"/>
    <lineage>
        <taxon>Bacteria</taxon>
        <taxon>Pseudomonadati</taxon>
        <taxon>Pseudomonadota</taxon>
        <taxon>Gammaproteobacteria</taxon>
        <taxon>Vibrionales</taxon>
        <taxon>Vibrionaceae</taxon>
        <taxon>Photobacterium</taxon>
    </lineage>
</organism>
<dbReference type="InterPro" id="IPR007488">
    <property type="entry name" value="DUF535"/>
</dbReference>
<sequence length="289" mass="34512">MNLIQEAFNTYRVTCRNKPKSIAKYIIRGVIHYKPLKLLNDNFKMGERKQVFRNQPEFALKAMRPYLRAGLSRMQAAQAVVEHHQWLDKHLNATARQMIFQYGLTLHRFEVGEEFYELKFLFLDSYRREGELTLALCDKTGNKRYVITFTVIEGNAYVGGVQGSVDEDNFSKRFTKTVHGIRPKAFVVEALRIVLNYFNINNLYAVKNSAHVYADTRYKKKLNFNYDQLWREQRGIEFNDWYYHLPLISERKDIELIKRPKRKMYRERYTWLDQLNHDLAEELAKISIY</sequence>
<dbReference type="AlphaFoldDB" id="A0A0B9GBH5"/>
<evidence type="ECO:0008006" key="3">
    <source>
        <dbReference type="Google" id="ProtNLM"/>
    </source>
</evidence>
<protein>
    <recommendedName>
        <fullName evidence="3">VirK protein</fullName>
    </recommendedName>
</protein>
<reference evidence="1 2" key="1">
    <citation type="submission" date="2014-12" db="EMBL/GenBank/DDBJ databases">
        <title>Genome sequencing of Photobacterium gaetbulicola AD005a.</title>
        <authorList>
            <person name="Adrian T.G.S."/>
            <person name="Chan K.G."/>
        </authorList>
    </citation>
    <scope>NUCLEOTIDE SEQUENCE [LARGE SCALE GENOMIC DNA]</scope>
    <source>
        <strain evidence="1 2">AD005a</strain>
    </source>
</reference>
<dbReference type="PANTHER" id="PTHR38785">
    <property type="entry name" value="HOMOLOG OF VIRK"/>
    <property type="match status" value="1"/>
</dbReference>
<dbReference type="RefSeq" id="WP_039465951.1">
    <property type="nucleotide sequence ID" value="NZ_JWLZ01000182.1"/>
</dbReference>